<feature type="transmembrane region" description="Helical" evidence="1">
    <location>
        <begin position="291"/>
        <end position="316"/>
    </location>
</feature>
<proteinExistence type="predicted"/>
<feature type="transmembrane region" description="Helical" evidence="1">
    <location>
        <begin position="199"/>
        <end position="219"/>
    </location>
</feature>
<gene>
    <name evidence="3" type="ORF">EM932_00090</name>
</gene>
<keyword evidence="1" id="KW-1133">Transmembrane helix</keyword>
<name>A0A4S1E2I5_9FLAO</name>
<reference evidence="3 4" key="1">
    <citation type="submission" date="2019-04" db="EMBL/GenBank/DDBJ databases">
        <authorList>
            <person name="Liu A."/>
        </authorList>
    </citation>
    <scope>NUCLEOTIDE SEQUENCE [LARGE SCALE GENOMIC DNA]</scope>
    <source>
        <strain evidence="3 4">RZ03</strain>
    </source>
</reference>
<dbReference type="Pfam" id="PF26626">
    <property type="entry name" value="DUF8201"/>
    <property type="match status" value="1"/>
</dbReference>
<feature type="transmembrane region" description="Helical" evidence="1">
    <location>
        <begin position="254"/>
        <end position="279"/>
    </location>
</feature>
<dbReference type="InterPro" id="IPR058065">
    <property type="entry name" value="LIC_10190-like"/>
</dbReference>
<feature type="transmembrane region" description="Helical" evidence="1">
    <location>
        <begin position="59"/>
        <end position="76"/>
    </location>
</feature>
<dbReference type="AlphaFoldDB" id="A0A4S1E2I5"/>
<feature type="transmembrane region" description="Helical" evidence="1">
    <location>
        <begin position="445"/>
        <end position="466"/>
    </location>
</feature>
<accession>A0A4S1E2I5</accession>
<dbReference type="NCBIfam" id="NF047510">
    <property type="entry name" value="LIC_10190_fam"/>
    <property type="match status" value="1"/>
</dbReference>
<evidence type="ECO:0000259" key="2">
    <source>
        <dbReference type="Pfam" id="PF26626"/>
    </source>
</evidence>
<keyword evidence="1" id="KW-0812">Transmembrane</keyword>
<evidence type="ECO:0000313" key="3">
    <source>
        <dbReference type="EMBL" id="TGV04563.1"/>
    </source>
</evidence>
<dbReference type="InterPro" id="IPR058514">
    <property type="entry name" value="DUF8201"/>
</dbReference>
<feature type="transmembrane region" description="Helical" evidence="1">
    <location>
        <begin position="397"/>
        <end position="415"/>
    </location>
</feature>
<feature type="transmembrane region" description="Helical" evidence="1">
    <location>
        <begin position="97"/>
        <end position="115"/>
    </location>
</feature>
<feature type="transmembrane region" description="Helical" evidence="1">
    <location>
        <begin position="422"/>
        <end position="439"/>
    </location>
</feature>
<feature type="domain" description="DUF8201" evidence="2">
    <location>
        <begin position="1"/>
        <end position="428"/>
    </location>
</feature>
<sequence>MILIFLSWVYILTIAINFGILFRLFFGIQNCHIIIHQVLGLFLYTIITSVFAFFTRIHIEYYLGILTINILIAYIYRNRFKFYINALVKSIRELKTNYKLLYLFLFFIILAQSSTQPYLLDNESYYIQTIKWLNEYGYVKGLANLHMFLGQNSAWHALQAGLNFPFFSIDFNDLNGFLFVIIGYLAIEKLNNYKPRGSIQDFAFGMILIFSLFLMQFINSPSPDLIIFLLAPYVFYLFIIGYKNMEVDDFKIILSLVLFLCFVKVTMGILSILVIILFIKHFNTLKNKIIHYFILSGGILILFLLKNAIVSGYLIYPIQSLDILDVNWKQPKILLEFYNNGTYLAGMNNNADVSTLNVIERFKYWISIPKLHGVFNKIYILFILIFPWFIVRSKDKSSMMVIYTLAILQFIVLWNTSPQYRFFFIFIIFLSIQFFISIIKHKSLGVSLVYLSIIASAFPVFFNINLNTFTNNHFSMTLSQFKLRHLVVPERNSKTVTSFNKHTINGFEFNSPDDDVFFWSTGNGNIPCVNKKQIDYIMYYYNYIPQQRSKNLADGFKSILIEKEVK</sequence>
<feature type="transmembrane region" description="Helical" evidence="1">
    <location>
        <begin position="6"/>
        <end position="26"/>
    </location>
</feature>
<keyword evidence="4" id="KW-1185">Reference proteome</keyword>
<dbReference type="OrthoDB" id="344987at2"/>
<keyword evidence="1" id="KW-0472">Membrane</keyword>
<feature type="transmembrane region" description="Helical" evidence="1">
    <location>
        <begin position="164"/>
        <end position="187"/>
    </location>
</feature>
<protein>
    <recommendedName>
        <fullName evidence="2">DUF8201 domain-containing protein</fullName>
    </recommendedName>
</protein>
<feature type="transmembrane region" description="Helical" evidence="1">
    <location>
        <begin position="225"/>
        <end position="242"/>
    </location>
</feature>
<dbReference type="EMBL" id="SRSO01000001">
    <property type="protein sequence ID" value="TGV04563.1"/>
    <property type="molecule type" value="Genomic_DNA"/>
</dbReference>
<evidence type="ECO:0000313" key="4">
    <source>
        <dbReference type="Proteomes" id="UP000307602"/>
    </source>
</evidence>
<dbReference type="RefSeq" id="WP_135874236.1">
    <property type="nucleotide sequence ID" value="NZ_SRSO01000001.1"/>
</dbReference>
<feature type="transmembrane region" description="Helical" evidence="1">
    <location>
        <begin position="371"/>
        <end position="391"/>
    </location>
</feature>
<dbReference type="Proteomes" id="UP000307602">
    <property type="component" value="Unassembled WGS sequence"/>
</dbReference>
<feature type="transmembrane region" description="Helical" evidence="1">
    <location>
        <begin position="33"/>
        <end position="53"/>
    </location>
</feature>
<evidence type="ECO:0000256" key="1">
    <source>
        <dbReference type="SAM" id="Phobius"/>
    </source>
</evidence>
<comment type="caution">
    <text evidence="3">The sequence shown here is derived from an EMBL/GenBank/DDBJ whole genome shotgun (WGS) entry which is preliminary data.</text>
</comment>
<organism evidence="3 4">
    <name type="scientific">Flavivirga rizhaonensis</name>
    <dbReference type="NCBI Taxonomy" id="2559571"/>
    <lineage>
        <taxon>Bacteria</taxon>
        <taxon>Pseudomonadati</taxon>
        <taxon>Bacteroidota</taxon>
        <taxon>Flavobacteriia</taxon>
        <taxon>Flavobacteriales</taxon>
        <taxon>Flavobacteriaceae</taxon>
        <taxon>Flavivirga</taxon>
    </lineage>
</organism>